<protein>
    <submittedName>
        <fullName evidence="2">Uncharacterized protein</fullName>
    </submittedName>
</protein>
<evidence type="ECO:0000313" key="2">
    <source>
        <dbReference type="EMBL" id="GFQ65520.1"/>
    </source>
</evidence>
<proteinExistence type="predicted"/>
<feature type="signal peptide" evidence="1">
    <location>
        <begin position="1"/>
        <end position="19"/>
    </location>
</feature>
<dbReference type="Proteomes" id="UP000887116">
    <property type="component" value="Unassembled WGS sequence"/>
</dbReference>
<dbReference type="AlphaFoldDB" id="A0A8X6HUK5"/>
<comment type="caution">
    <text evidence="2">The sequence shown here is derived from an EMBL/GenBank/DDBJ whole genome shotgun (WGS) entry which is preliminary data.</text>
</comment>
<evidence type="ECO:0000256" key="1">
    <source>
        <dbReference type="SAM" id="SignalP"/>
    </source>
</evidence>
<accession>A0A8X6HUK5</accession>
<organism evidence="2 3">
    <name type="scientific">Trichonephila clavata</name>
    <name type="common">Joro spider</name>
    <name type="synonym">Nephila clavata</name>
    <dbReference type="NCBI Taxonomy" id="2740835"/>
    <lineage>
        <taxon>Eukaryota</taxon>
        <taxon>Metazoa</taxon>
        <taxon>Ecdysozoa</taxon>
        <taxon>Arthropoda</taxon>
        <taxon>Chelicerata</taxon>
        <taxon>Arachnida</taxon>
        <taxon>Araneae</taxon>
        <taxon>Araneomorphae</taxon>
        <taxon>Entelegynae</taxon>
        <taxon>Araneoidea</taxon>
        <taxon>Nephilidae</taxon>
        <taxon>Trichonephila</taxon>
    </lineage>
</organism>
<dbReference type="EMBL" id="BMAO01010205">
    <property type="protein sequence ID" value="GFQ65520.1"/>
    <property type="molecule type" value="Genomic_DNA"/>
</dbReference>
<keyword evidence="3" id="KW-1185">Reference proteome</keyword>
<evidence type="ECO:0000313" key="3">
    <source>
        <dbReference type="Proteomes" id="UP000887116"/>
    </source>
</evidence>
<feature type="chain" id="PRO_5036471296" evidence="1">
    <location>
        <begin position="20"/>
        <end position="124"/>
    </location>
</feature>
<reference evidence="2" key="1">
    <citation type="submission" date="2020-07" db="EMBL/GenBank/DDBJ databases">
        <title>Multicomponent nature underlies the extraordinary mechanical properties of spider dragline silk.</title>
        <authorList>
            <person name="Kono N."/>
            <person name="Nakamura H."/>
            <person name="Mori M."/>
            <person name="Yoshida Y."/>
            <person name="Ohtoshi R."/>
            <person name="Malay A.D."/>
            <person name="Moran D.A.P."/>
            <person name="Tomita M."/>
            <person name="Numata K."/>
            <person name="Arakawa K."/>
        </authorList>
    </citation>
    <scope>NUCLEOTIDE SEQUENCE</scope>
</reference>
<sequence length="124" mass="14168">MYWFNNGLLVIAAIDGCFQLNIGINNVPGKCSQIRTIPPPPVWELRSLQFHGSLDYFELFHQLYDEEILTRPSTVNFLPYINCSNSEFCNPQKLFPSALYKNQINSCILPAIKINSFLYQSCSA</sequence>
<keyword evidence="1" id="KW-0732">Signal</keyword>
<name>A0A8X6HUK5_TRICU</name>
<gene>
    <name evidence="2" type="ORF">TNCT_378741</name>
</gene>